<dbReference type="OrthoDB" id="10249562at2759"/>
<dbReference type="Proteomes" id="UP000054928">
    <property type="component" value="Unassembled WGS sequence"/>
</dbReference>
<dbReference type="PANTHER" id="PTHR21227">
    <property type="entry name" value="TRNA-SPLICING ENDONUCLEASE SUBUNIT SEN2"/>
    <property type="match status" value="1"/>
</dbReference>
<evidence type="ECO:0000259" key="4">
    <source>
        <dbReference type="Pfam" id="PF01974"/>
    </source>
</evidence>
<dbReference type="GeneID" id="36407802"/>
<evidence type="ECO:0000313" key="6">
    <source>
        <dbReference type="Proteomes" id="UP000054928"/>
    </source>
</evidence>
<keyword evidence="5" id="KW-0540">Nuclease</keyword>
<evidence type="ECO:0000256" key="2">
    <source>
        <dbReference type="ARBA" id="ARBA00012573"/>
    </source>
</evidence>
<dbReference type="InterPro" id="IPR036167">
    <property type="entry name" value="tRNA_intron_Endo_cat-like_sf"/>
</dbReference>
<organism evidence="5 6">
    <name type="scientific">Plasmopara halstedii</name>
    <name type="common">Downy mildew of sunflower</name>
    <dbReference type="NCBI Taxonomy" id="4781"/>
    <lineage>
        <taxon>Eukaryota</taxon>
        <taxon>Sar</taxon>
        <taxon>Stramenopiles</taxon>
        <taxon>Oomycota</taxon>
        <taxon>Peronosporomycetes</taxon>
        <taxon>Peronosporales</taxon>
        <taxon>Peronosporaceae</taxon>
        <taxon>Plasmopara</taxon>
    </lineage>
</organism>
<dbReference type="InterPro" id="IPR006676">
    <property type="entry name" value="tRNA_splic"/>
</dbReference>
<dbReference type="GO" id="GO:0000213">
    <property type="term" value="F:tRNA-intron lyase activity"/>
    <property type="evidence" value="ECO:0007669"/>
    <property type="project" value="UniProtKB-EC"/>
</dbReference>
<dbReference type="Gene3D" id="3.40.1350.10">
    <property type="match status" value="1"/>
</dbReference>
<proteinExistence type="inferred from homology"/>
<dbReference type="EMBL" id="CCYD01000645">
    <property type="protein sequence ID" value="CEG42476.1"/>
    <property type="molecule type" value="Genomic_DNA"/>
</dbReference>
<reference evidence="6" key="1">
    <citation type="submission" date="2014-09" db="EMBL/GenBank/DDBJ databases">
        <authorList>
            <person name="Sharma Rahul"/>
            <person name="Thines Marco"/>
        </authorList>
    </citation>
    <scope>NUCLEOTIDE SEQUENCE [LARGE SCALE GENOMIC DNA]</scope>
</reference>
<name>A0A0P1ANB7_PLAHL</name>
<evidence type="ECO:0000256" key="3">
    <source>
        <dbReference type="ARBA" id="ARBA00034031"/>
    </source>
</evidence>
<dbReference type="InterPro" id="IPR006677">
    <property type="entry name" value="tRNA_intron_Endonuc_cat-like"/>
</dbReference>
<dbReference type="NCBIfam" id="TIGR00324">
    <property type="entry name" value="endA"/>
    <property type="match status" value="1"/>
</dbReference>
<evidence type="ECO:0000256" key="1">
    <source>
        <dbReference type="ARBA" id="ARBA00008078"/>
    </source>
</evidence>
<keyword evidence="6" id="KW-1185">Reference proteome</keyword>
<dbReference type="Pfam" id="PF01974">
    <property type="entry name" value="tRNA_int_endo"/>
    <property type="match status" value="1"/>
</dbReference>
<dbReference type="GO" id="GO:0000379">
    <property type="term" value="P:tRNA-type intron splice site recognition and cleavage"/>
    <property type="evidence" value="ECO:0007669"/>
    <property type="project" value="TreeGrafter"/>
</dbReference>
<sequence>MVTWQMLPSGLETEVTFEVEDSDVWTIFQKNSIGIKWQSELSIQHESKVLKSCERSKRRRHLSLPETYYAINNCILPYDHSLEELWKKFESSSATFARNLAVYHHFRHLGWILKSGLNYGAHYVLYQGSAATYHSQYIVYVHDEDKAISWNTIQSLTRIAADVKKTVLLCTATILSKESNSIALDTNPTFGVYSFHDVQYIVEAVAIRFWDASLADESQSFNFQQLSLSPKRMKSARKKQ</sequence>
<protein>
    <recommendedName>
        <fullName evidence="2">tRNA-intron lyase</fullName>
        <ecNumber evidence="2">4.6.1.16</ecNumber>
    </recommendedName>
</protein>
<feature type="domain" description="tRNA intron endonuclease catalytic" evidence="4">
    <location>
        <begin position="96"/>
        <end position="171"/>
    </location>
</feature>
<dbReference type="PANTHER" id="PTHR21227:SF0">
    <property type="entry name" value="TRNA-SPLICING ENDONUCLEASE SUBUNIT SEN2"/>
    <property type="match status" value="1"/>
</dbReference>
<keyword evidence="5" id="KW-0378">Hydrolase</keyword>
<dbReference type="CDD" id="cd22363">
    <property type="entry name" value="tRNA-intron_lyase_C"/>
    <property type="match status" value="1"/>
</dbReference>
<keyword evidence="5" id="KW-0255">Endonuclease</keyword>
<evidence type="ECO:0000313" key="5">
    <source>
        <dbReference type="EMBL" id="CEG42476.1"/>
    </source>
</evidence>
<dbReference type="GO" id="GO:0000214">
    <property type="term" value="C:tRNA-intron endonuclease complex"/>
    <property type="evidence" value="ECO:0007669"/>
    <property type="project" value="TreeGrafter"/>
</dbReference>
<comment type="catalytic activity">
    <reaction evidence="3">
        <text>pretRNA = a 3'-half-tRNA molecule with a 5'-OH end + a 5'-half-tRNA molecule with a 2',3'-cyclic phosphate end + an intron with a 2',3'-cyclic phosphate and a 5'-hydroxyl terminus.</text>
        <dbReference type="EC" id="4.6.1.16"/>
    </reaction>
</comment>
<dbReference type="AlphaFoldDB" id="A0A0P1ANB7"/>
<dbReference type="EC" id="4.6.1.16" evidence="2"/>
<accession>A0A0P1ANB7</accession>
<dbReference type="GO" id="GO:0005737">
    <property type="term" value="C:cytoplasm"/>
    <property type="evidence" value="ECO:0007669"/>
    <property type="project" value="TreeGrafter"/>
</dbReference>
<dbReference type="GO" id="GO:0003676">
    <property type="term" value="F:nucleic acid binding"/>
    <property type="evidence" value="ECO:0007669"/>
    <property type="project" value="InterPro"/>
</dbReference>
<dbReference type="InterPro" id="IPR011856">
    <property type="entry name" value="tRNA_endonuc-like_dom_sf"/>
</dbReference>
<dbReference type="RefSeq" id="XP_024578845.1">
    <property type="nucleotide sequence ID" value="XM_024728361.1"/>
</dbReference>
<dbReference type="SUPFAM" id="SSF53032">
    <property type="entry name" value="tRNA-intron endonuclease catalytic domain-like"/>
    <property type="match status" value="1"/>
</dbReference>
<dbReference type="OMA" id="HSEYIVY"/>
<dbReference type="STRING" id="4781.A0A0P1ANB7"/>
<comment type="similarity">
    <text evidence="1">Belongs to the tRNA-intron endonuclease family.</text>
</comment>